<dbReference type="Pfam" id="PF00651">
    <property type="entry name" value="BTB"/>
    <property type="match status" value="2"/>
</dbReference>
<evidence type="ECO:0000259" key="1">
    <source>
        <dbReference type="SMART" id="SM00225"/>
    </source>
</evidence>
<evidence type="ECO:0000313" key="2">
    <source>
        <dbReference type="EMBL" id="THG97203.1"/>
    </source>
</evidence>
<dbReference type="Proteomes" id="UP000309038">
    <property type="component" value="Unassembled WGS sequence"/>
</dbReference>
<dbReference type="EMBL" id="SGPJ01000183">
    <property type="protein sequence ID" value="THG97203.1"/>
    <property type="molecule type" value="Genomic_DNA"/>
</dbReference>
<accession>A0A4S4KGG6</accession>
<feature type="domain" description="BTB" evidence="1">
    <location>
        <begin position="231"/>
        <end position="332"/>
    </location>
</feature>
<organism evidence="2 3">
    <name type="scientific">Hermanssonia centrifuga</name>
    <dbReference type="NCBI Taxonomy" id="98765"/>
    <lineage>
        <taxon>Eukaryota</taxon>
        <taxon>Fungi</taxon>
        <taxon>Dikarya</taxon>
        <taxon>Basidiomycota</taxon>
        <taxon>Agaricomycotina</taxon>
        <taxon>Agaricomycetes</taxon>
        <taxon>Polyporales</taxon>
        <taxon>Meruliaceae</taxon>
        <taxon>Hermanssonia</taxon>
    </lineage>
</organism>
<dbReference type="InterPro" id="IPR011333">
    <property type="entry name" value="SKP1/BTB/POZ_sf"/>
</dbReference>
<gene>
    <name evidence="2" type="ORF">EW026_g4749</name>
</gene>
<sequence length="474" mass="52519">MSPPTLSTARSPFDNAKADTILQTSDNVQFHVRSAILSEASLVFCGMFSLPEPTNPPETPVITVTEDSRTMDALLRLCYPVCDPVFTDLSLLEYVWEAARKYGFDYAAEKAGRAVKTFLGTSPLRVFAISCRLGVEDVAGLAAIAWKNSDTFKSLSSLQTPRKFEGTLAGGSYVTEMKNISSEAYYRLLSFLRTNPNPQNPRFCGTSVSLTVRQKSQRVHPTFDVPSRADADCVIRASDGAEFFVHKLMIRSASAEALLAGEGRSELRVDDLPIVEVEIQSDILVELLKLCYPTNTLLVDDCAKIRRMLHAASSYKMAKIVDIIRKRVMDLLDMHPLPLFFIAIEQSWEDVAEAAAKRIATGAIKDLYTPEMKDVSAAAYFCLLKYCHQYSVIVSDAVSRYSTDAKLWKQLEFALDSALLISDSIVHVPLPIVESSLSSRNGSSIHEVVAKSEAMASRMKRDMSQLHLAFEALR</sequence>
<name>A0A4S4KGG6_9APHY</name>
<feature type="domain" description="BTB" evidence="1">
    <location>
        <begin position="18"/>
        <end position="119"/>
    </location>
</feature>
<dbReference type="SMART" id="SM00225">
    <property type="entry name" value="BTB"/>
    <property type="match status" value="2"/>
</dbReference>
<dbReference type="InterPro" id="IPR000210">
    <property type="entry name" value="BTB/POZ_dom"/>
</dbReference>
<protein>
    <recommendedName>
        <fullName evidence="1">BTB domain-containing protein</fullName>
    </recommendedName>
</protein>
<dbReference type="Gene3D" id="3.30.710.10">
    <property type="entry name" value="Potassium Channel Kv1.1, Chain A"/>
    <property type="match status" value="2"/>
</dbReference>
<proteinExistence type="predicted"/>
<dbReference type="CDD" id="cd18186">
    <property type="entry name" value="BTB_POZ_ZBTB_KLHL-like"/>
    <property type="match status" value="1"/>
</dbReference>
<reference evidence="2 3" key="1">
    <citation type="submission" date="2019-02" db="EMBL/GenBank/DDBJ databases">
        <title>Genome sequencing of the rare red list fungi Phlebia centrifuga.</title>
        <authorList>
            <person name="Buettner E."/>
            <person name="Kellner H."/>
        </authorList>
    </citation>
    <scope>NUCLEOTIDE SEQUENCE [LARGE SCALE GENOMIC DNA]</scope>
    <source>
        <strain evidence="2 3">DSM 108282</strain>
    </source>
</reference>
<dbReference type="AlphaFoldDB" id="A0A4S4KGG6"/>
<evidence type="ECO:0000313" key="3">
    <source>
        <dbReference type="Proteomes" id="UP000309038"/>
    </source>
</evidence>
<keyword evidence="3" id="KW-1185">Reference proteome</keyword>
<comment type="caution">
    <text evidence="2">The sequence shown here is derived from an EMBL/GenBank/DDBJ whole genome shotgun (WGS) entry which is preliminary data.</text>
</comment>